<keyword evidence="2" id="KW-1185">Reference proteome</keyword>
<evidence type="ECO:0000313" key="1">
    <source>
        <dbReference type="EMBL" id="KAF6172130.1"/>
    </source>
</evidence>
<protein>
    <submittedName>
        <fullName evidence="1">Uncharacterized protein</fullName>
    </submittedName>
</protein>
<proteinExistence type="predicted"/>
<name>A0A7J7NYF9_9MAGN</name>
<dbReference type="Proteomes" id="UP000541444">
    <property type="component" value="Unassembled WGS sequence"/>
</dbReference>
<reference evidence="1 2" key="1">
    <citation type="journal article" date="2020" name="IScience">
        <title>Genome Sequencing of the Endangered Kingdonia uniflora (Circaeasteraceae, Ranunculales) Reveals Potential Mechanisms of Evolutionary Specialization.</title>
        <authorList>
            <person name="Sun Y."/>
            <person name="Deng T."/>
            <person name="Zhang A."/>
            <person name="Moore M.J."/>
            <person name="Landis J.B."/>
            <person name="Lin N."/>
            <person name="Zhang H."/>
            <person name="Zhang X."/>
            <person name="Huang J."/>
            <person name="Zhang X."/>
            <person name="Sun H."/>
            <person name="Wang H."/>
        </authorList>
    </citation>
    <scope>NUCLEOTIDE SEQUENCE [LARGE SCALE GENOMIC DNA]</scope>
    <source>
        <strain evidence="1">TB1705</strain>
        <tissue evidence="1">Leaf</tissue>
    </source>
</reference>
<dbReference type="AlphaFoldDB" id="A0A7J7NYF9"/>
<dbReference type="EMBL" id="JACGCM010000445">
    <property type="protein sequence ID" value="KAF6172130.1"/>
    <property type="molecule type" value="Genomic_DNA"/>
</dbReference>
<gene>
    <name evidence="1" type="ORF">GIB67_029548</name>
</gene>
<accession>A0A7J7NYF9</accession>
<evidence type="ECO:0000313" key="2">
    <source>
        <dbReference type="Proteomes" id="UP000541444"/>
    </source>
</evidence>
<feature type="non-terminal residue" evidence="1">
    <location>
        <position position="1"/>
    </location>
</feature>
<organism evidence="1 2">
    <name type="scientific">Kingdonia uniflora</name>
    <dbReference type="NCBI Taxonomy" id="39325"/>
    <lineage>
        <taxon>Eukaryota</taxon>
        <taxon>Viridiplantae</taxon>
        <taxon>Streptophyta</taxon>
        <taxon>Embryophyta</taxon>
        <taxon>Tracheophyta</taxon>
        <taxon>Spermatophyta</taxon>
        <taxon>Magnoliopsida</taxon>
        <taxon>Ranunculales</taxon>
        <taxon>Circaeasteraceae</taxon>
        <taxon>Kingdonia</taxon>
    </lineage>
</organism>
<sequence>VFNIYISLYRLGEEAELRRSTLLKLYYNRLLSHSPAIVTGFVMDCWVRTALQQTKIMAKQIEELHWKILKS</sequence>
<comment type="caution">
    <text evidence="1">The sequence shown here is derived from an EMBL/GenBank/DDBJ whole genome shotgun (WGS) entry which is preliminary data.</text>
</comment>